<reference evidence="2 3" key="1">
    <citation type="journal article" date="2020" name="ISME J.">
        <title>Comparative genomics reveals insights into cyanobacterial evolution and habitat adaptation.</title>
        <authorList>
            <person name="Chen M.Y."/>
            <person name="Teng W.K."/>
            <person name="Zhao L."/>
            <person name="Hu C.X."/>
            <person name="Zhou Y.K."/>
            <person name="Han B.P."/>
            <person name="Song L.R."/>
            <person name="Shu W.S."/>
        </authorList>
    </citation>
    <scope>NUCLEOTIDE SEQUENCE [LARGE SCALE GENOMIC DNA]</scope>
    <source>
        <strain evidence="2 3">FACHB-838</strain>
    </source>
</reference>
<dbReference type="SMART" id="SM00382">
    <property type="entry name" value="AAA"/>
    <property type="match status" value="1"/>
</dbReference>
<dbReference type="Gene3D" id="3.40.50.300">
    <property type="entry name" value="P-loop containing nucleotide triphosphate hydrolases"/>
    <property type="match status" value="1"/>
</dbReference>
<accession>A0ABR8DZB8</accession>
<proteinExistence type="predicted"/>
<dbReference type="InterPro" id="IPR027417">
    <property type="entry name" value="P-loop_NTPase"/>
</dbReference>
<dbReference type="EMBL" id="JACJSI010000111">
    <property type="protein sequence ID" value="MBD2533728.1"/>
    <property type="molecule type" value="Genomic_DNA"/>
</dbReference>
<gene>
    <name evidence="2" type="ORF">H6G97_30910</name>
</gene>
<comment type="caution">
    <text evidence="2">The sequence shown here is derived from an EMBL/GenBank/DDBJ whole genome shotgun (WGS) entry which is preliminary data.</text>
</comment>
<dbReference type="Pfam" id="PF00931">
    <property type="entry name" value="NB-ARC"/>
    <property type="match status" value="1"/>
</dbReference>
<protein>
    <submittedName>
        <fullName evidence="2">NACHT domain-containing protein</fullName>
    </submittedName>
</protein>
<keyword evidence="3" id="KW-1185">Reference proteome</keyword>
<sequence>MDFNATQKLNSIALSSGTPTERGFKASKNLVAVTFEEALVIINDLVCANRGRGLSKPEISVIKGAWDNCGYEKIAQDSGYTLNYLQRVVGARLWTTLSKIIGNGEQITKKNLRLFLEQLTQDHNVQSTSSKEQGCIVKGLVQVLERKCLDTSSFYGREEELSKLKELIIKRRCVSLIGIAGIGKSTLAAKLIEELSTESQPKFDSIIWKSVAHAPPLQELLADIIELVQSNEPDLDLPKYTQAMISLLIKQLQSRRFLIVLDECESLFQASSLEQRLEYKLFLRRLTEELDQSCLLLTSRVLPDEINDLIEIGLPVEYLKIEGLKNNAAVQFLSTQGLIDLEKCNELIHTYRGNPSELKAVVNRINNLFGSSEKFFEHKTTLVSRQFQVMLDKTFGQVLNEVQRQIMIYLAEKVFSDPQPVAITILLNELNPSKNSGVSDSELILALEKLVNMILIEKEIDPITREAHFSLQPVIKKYIMTDPTGLVHISNASPNLAIAS</sequence>
<dbReference type="PRINTS" id="PR00364">
    <property type="entry name" value="DISEASERSIST"/>
</dbReference>
<dbReference type="Pfam" id="PF26355">
    <property type="entry name" value="HTH_VMAP-M9"/>
    <property type="match status" value="1"/>
</dbReference>
<dbReference type="Proteomes" id="UP000623440">
    <property type="component" value="Unassembled WGS sequence"/>
</dbReference>
<name>A0ABR8DZB8_9NOSO</name>
<organism evidence="2 3">
    <name type="scientific">Nostoc flagelliforme FACHB-838</name>
    <dbReference type="NCBI Taxonomy" id="2692904"/>
    <lineage>
        <taxon>Bacteria</taxon>
        <taxon>Bacillati</taxon>
        <taxon>Cyanobacteriota</taxon>
        <taxon>Cyanophyceae</taxon>
        <taxon>Nostocales</taxon>
        <taxon>Nostocaceae</taxon>
        <taxon>Nostoc</taxon>
    </lineage>
</organism>
<evidence type="ECO:0000313" key="3">
    <source>
        <dbReference type="Proteomes" id="UP000623440"/>
    </source>
</evidence>
<dbReference type="InterPro" id="IPR002182">
    <property type="entry name" value="NB-ARC"/>
</dbReference>
<dbReference type="PANTHER" id="PTHR36766">
    <property type="entry name" value="PLANT BROAD-SPECTRUM MILDEW RESISTANCE PROTEIN RPW8"/>
    <property type="match status" value="1"/>
</dbReference>
<dbReference type="InterPro" id="IPR003593">
    <property type="entry name" value="AAA+_ATPase"/>
</dbReference>
<dbReference type="PANTHER" id="PTHR36766:SF30">
    <property type="entry name" value="TIR-NBS TYPE DISEASE RESISTANCE PROTEIN-RELATED"/>
    <property type="match status" value="1"/>
</dbReference>
<evidence type="ECO:0000259" key="1">
    <source>
        <dbReference type="SMART" id="SM00382"/>
    </source>
</evidence>
<dbReference type="SUPFAM" id="SSF52540">
    <property type="entry name" value="P-loop containing nucleoside triphosphate hydrolases"/>
    <property type="match status" value="1"/>
</dbReference>
<dbReference type="InterPro" id="IPR058651">
    <property type="entry name" value="HTH_VMAP-M9"/>
</dbReference>
<dbReference type="RefSeq" id="WP_190944281.1">
    <property type="nucleotide sequence ID" value="NZ_JACJSI010000111.1"/>
</dbReference>
<evidence type="ECO:0000313" key="2">
    <source>
        <dbReference type="EMBL" id="MBD2533728.1"/>
    </source>
</evidence>
<feature type="domain" description="AAA+ ATPase" evidence="1">
    <location>
        <begin position="170"/>
        <end position="322"/>
    </location>
</feature>